<sequence length="68" mass="7664">MQNAIVQTPDLHPMGYQQLPISDNFGYVSRGEPRLFFFKGLTEIFDGYINQSHACPLPFVSDNGICRA</sequence>
<evidence type="ECO:0000313" key="1">
    <source>
        <dbReference type="EMBL" id="GHA39502.1"/>
    </source>
</evidence>
<dbReference type="EMBL" id="BMZE01000009">
    <property type="protein sequence ID" value="GHA39502.1"/>
    <property type="molecule type" value="Genomic_DNA"/>
</dbReference>
<reference evidence="1" key="2">
    <citation type="submission" date="2020-09" db="EMBL/GenBank/DDBJ databases">
        <authorList>
            <person name="Sun Q."/>
            <person name="Kim S."/>
        </authorList>
    </citation>
    <scope>NUCLEOTIDE SEQUENCE</scope>
    <source>
        <strain evidence="1">KCTC 32437</strain>
    </source>
</reference>
<organism evidence="1 2">
    <name type="scientific">Devosia pacifica</name>
    <dbReference type="NCBI Taxonomy" id="1335967"/>
    <lineage>
        <taxon>Bacteria</taxon>
        <taxon>Pseudomonadati</taxon>
        <taxon>Pseudomonadota</taxon>
        <taxon>Alphaproteobacteria</taxon>
        <taxon>Hyphomicrobiales</taxon>
        <taxon>Devosiaceae</taxon>
        <taxon>Devosia</taxon>
    </lineage>
</organism>
<protein>
    <submittedName>
        <fullName evidence="1">Uncharacterized protein</fullName>
    </submittedName>
</protein>
<name>A0A918SHA5_9HYPH</name>
<reference evidence="1" key="1">
    <citation type="journal article" date="2014" name="Int. J. Syst. Evol. Microbiol.">
        <title>Complete genome sequence of Corynebacterium casei LMG S-19264T (=DSM 44701T), isolated from a smear-ripened cheese.</title>
        <authorList>
            <consortium name="US DOE Joint Genome Institute (JGI-PGF)"/>
            <person name="Walter F."/>
            <person name="Albersmeier A."/>
            <person name="Kalinowski J."/>
            <person name="Ruckert C."/>
        </authorList>
    </citation>
    <scope>NUCLEOTIDE SEQUENCE</scope>
    <source>
        <strain evidence="1">KCTC 32437</strain>
    </source>
</reference>
<evidence type="ECO:0000313" key="2">
    <source>
        <dbReference type="Proteomes" id="UP000646579"/>
    </source>
</evidence>
<keyword evidence="2" id="KW-1185">Reference proteome</keyword>
<comment type="caution">
    <text evidence="1">The sequence shown here is derived from an EMBL/GenBank/DDBJ whole genome shotgun (WGS) entry which is preliminary data.</text>
</comment>
<dbReference type="Proteomes" id="UP000646579">
    <property type="component" value="Unassembled WGS sequence"/>
</dbReference>
<accession>A0A918SHA5</accession>
<gene>
    <name evidence="1" type="ORF">GCM10007989_38990</name>
</gene>
<dbReference type="AlphaFoldDB" id="A0A918SHA5"/>
<proteinExistence type="predicted"/>